<evidence type="ECO:0000313" key="1">
    <source>
        <dbReference type="EMBL" id="MDD1016843.1"/>
    </source>
</evidence>
<dbReference type="RefSeq" id="WP_273895459.1">
    <property type="nucleotide sequence ID" value="NZ_JAMDGP010000025.1"/>
</dbReference>
<name>A0ABT5PEV5_9PSED</name>
<organism evidence="1 2">
    <name type="scientific">Pseudomonas rubra</name>
    <dbReference type="NCBI Taxonomy" id="2942627"/>
    <lineage>
        <taxon>Bacteria</taxon>
        <taxon>Pseudomonadati</taxon>
        <taxon>Pseudomonadota</taxon>
        <taxon>Gammaproteobacteria</taxon>
        <taxon>Pseudomonadales</taxon>
        <taxon>Pseudomonadaceae</taxon>
        <taxon>Pseudomonas</taxon>
    </lineage>
</organism>
<protein>
    <submittedName>
        <fullName evidence="1">Uncharacterized protein</fullName>
    </submittedName>
</protein>
<proteinExistence type="predicted"/>
<keyword evidence="2" id="KW-1185">Reference proteome</keyword>
<sequence length="273" mass="30853">MKVAITERIEQEVVYLLAVIDLIRSMVNKELLEVVGKPGDQSICFKSMVHKRFFSIALVDFLSLTDAKAPVPKTSYLSALREISSSPCFEANGSAQKLKHAVNAFIDWLNVEMSMDIWLGSINVEVKNLRISRLLLFKIGGNLSKHNFLRAVGVAEDLQKLLARAGVEVELHDAILAQEEVYDTFHGDVGAYHDSTVAEFLNELAWGIQAYLLPEFQRSIVYEGGDSLRYWYQPPGDLKHPFSKTCYWNLMNQVRTGPIVKPFTVTCHLKGRY</sequence>
<comment type="caution">
    <text evidence="1">The sequence shown here is derived from an EMBL/GenBank/DDBJ whole genome shotgun (WGS) entry which is preliminary data.</text>
</comment>
<evidence type="ECO:0000313" key="2">
    <source>
        <dbReference type="Proteomes" id="UP001148184"/>
    </source>
</evidence>
<dbReference type="Proteomes" id="UP001148184">
    <property type="component" value="Unassembled WGS sequence"/>
</dbReference>
<accession>A0ABT5PEV5</accession>
<gene>
    <name evidence="1" type="ORF">M5G17_24555</name>
</gene>
<reference evidence="1 2" key="1">
    <citation type="submission" date="2022-05" db="EMBL/GenBank/DDBJ databases">
        <title>Novel Pseudomonas spp. Isolated from a Rainbow Trout Aquaculture Facility.</title>
        <authorList>
            <person name="Testerman T."/>
            <person name="Graf J."/>
        </authorList>
    </citation>
    <scope>NUCLEOTIDE SEQUENCE [LARGE SCALE GENOMIC DNA]</scope>
    <source>
        <strain evidence="1 2">ID1025</strain>
    </source>
</reference>
<dbReference type="EMBL" id="JAMDGZ010000065">
    <property type="protein sequence ID" value="MDD1016843.1"/>
    <property type="molecule type" value="Genomic_DNA"/>
</dbReference>